<keyword evidence="2" id="KW-1185">Reference proteome</keyword>
<evidence type="ECO:0000313" key="1">
    <source>
        <dbReference type="EMBL" id="KAK0648109.1"/>
    </source>
</evidence>
<protein>
    <submittedName>
        <fullName evidence="1">Uncharacterized protein</fullName>
    </submittedName>
</protein>
<dbReference type="EMBL" id="JAULSV010000003">
    <property type="protein sequence ID" value="KAK0648109.1"/>
    <property type="molecule type" value="Genomic_DNA"/>
</dbReference>
<dbReference type="AlphaFoldDB" id="A0AA40CT39"/>
<proteinExistence type="predicted"/>
<organism evidence="1 2">
    <name type="scientific">Cercophora newfieldiana</name>
    <dbReference type="NCBI Taxonomy" id="92897"/>
    <lineage>
        <taxon>Eukaryota</taxon>
        <taxon>Fungi</taxon>
        <taxon>Dikarya</taxon>
        <taxon>Ascomycota</taxon>
        <taxon>Pezizomycotina</taxon>
        <taxon>Sordariomycetes</taxon>
        <taxon>Sordariomycetidae</taxon>
        <taxon>Sordariales</taxon>
        <taxon>Lasiosphaeriaceae</taxon>
        <taxon>Cercophora</taxon>
    </lineage>
</organism>
<reference evidence="1" key="1">
    <citation type="submission" date="2023-06" db="EMBL/GenBank/DDBJ databases">
        <title>Genome-scale phylogeny and comparative genomics of the fungal order Sordariales.</title>
        <authorList>
            <consortium name="Lawrence Berkeley National Laboratory"/>
            <person name="Hensen N."/>
            <person name="Bonometti L."/>
            <person name="Westerberg I."/>
            <person name="Brannstrom I.O."/>
            <person name="Guillou S."/>
            <person name="Cros-Aarteil S."/>
            <person name="Calhoun S."/>
            <person name="Haridas S."/>
            <person name="Kuo A."/>
            <person name="Mondo S."/>
            <person name="Pangilinan J."/>
            <person name="Riley R."/>
            <person name="Labutti K."/>
            <person name="Andreopoulos B."/>
            <person name="Lipzen A."/>
            <person name="Chen C."/>
            <person name="Yanf M."/>
            <person name="Daum C."/>
            <person name="Ng V."/>
            <person name="Clum A."/>
            <person name="Steindorff A."/>
            <person name="Ohm R."/>
            <person name="Martin F."/>
            <person name="Silar P."/>
            <person name="Natvig D."/>
            <person name="Lalanne C."/>
            <person name="Gautier V."/>
            <person name="Ament-Velasquez S.L."/>
            <person name="Kruys A."/>
            <person name="Hutchinson M.I."/>
            <person name="Powell A.J."/>
            <person name="Barry K."/>
            <person name="Miller A.N."/>
            <person name="Grigoriev I.V."/>
            <person name="Debuchy R."/>
            <person name="Gladieux P."/>
            <person name="Thoren M.H."/>
            <person name="Johannesson H."/>
        </authorList>
    </citation>
    <scope>NUCLEOTIDE SEQUENCE</scope>
    <source>
        <strain evidence="1">SMH2532-1</strain>
    </source>
</reference>
<name>A0AA40CT39_9PEZI</name>
<gene>
    <name evidence="1" type="ORF">B0T16DRAFT_506291</name>
</gene>
<sequence length="221" mass="24780">MLCARWMVRQTGRLSDRQIPVVAPSWSWMSVLEPIHYEFLRPFTQYQDQSFRHFQPCAKLLEISAVRVDPTSFRHFKGELVLQAPLVVVTIGKAHDSGCVIPLDNRPSTWWPGMQDGHNSGSLFGKPFSSPADRRVHSDPVLESGYTKVEAAQYALILRRQGGNMFTLLGLLVVAQNFGKLCTNDPRVCQNEGCRVVSGEQETVPSTGRKCLGLMQTVHLI</sequence>
<accession>A0AA40CT39</accession>
<feature type="non-terminal residue" evidence="1">
    <location>
        <position position="1"/>
    </location>
</feature>
<dbReference type="Proteomes" id="UP001174936">
    <property type="component" value="Unassembled WGS sequence"/>
</dbReference>
<evidence type="ECO:0000313" key="2">
    <source>
        <dbReference type="Proteomes" id="UP001174936"/>
    </source>
</evidence>
<comment type="caution">
    <text evidence="1">The sequence shown here is derived from an EMBL/GenBank/DDBJ whole genome shotgun (WGS) entry which is preliminary data.</text>
</comment>